<accession>A0A1Y2AIK9</accession>
<evidence type="ECO:0000313" key="3">
    <source>
        <dbReference type="Proteomes" id="UP000193986"/>
    </source>
</evidence>
<comment type="caution">
    <text evidence="2">The sequence shown here is derived from an EMBL/GenBank/DDBJ whole genome shotgun (WGS) entry which is preliminary data.</text>
</comment>
<reference evidence="2 3" key="1">
    <citation type="submission" date="2016-07" db="EMBL/GenBank/DDBJ databases">
        <title>Pervasive Adenine N6-methylation of Active Genes in Fungi.</title>
        <authorList>
            <consortium name="DOE Joint Genome Institute"/>
            <person name="Mondo S.J."/>
            <person name="Dannebaum R.O."/>
            <person name="Kuo R.C."/>
            <person name="Labutti K."/>
            <person name="Haridas S."/>
            <person name="Kuo A."/>
            <person name="Salamov A."/>
            <person name="Ahrendt S.R."/>
            <person name="Lipzen A."/>
            <person name="Sullivan W."/>
            <person name="Andreopoulos W.B."/>
            <person name="Clum A."/>
            <person name="Lindquist E."/>
            <person name="Daum C."/>
            <person name="Ramamoorthy G.K."/>
            <person name="Gryganskyi A."/>
            <person name="Culley D."/>
            <person name="Magnuson J.K."/>
            <person name="James T.Y."/>
            <person name="O'Malley M.A."/>
            <person name="Stajich J.E."/>
            <person name="Spatafora J.W."/>
            <person name="Visel A."/>
            <person name="Grigoriev I.V."/>
        </authorList>
    </citation>
    <scope>NUCLEOTIDE SEQUENCE [LARGE SCALE GENOMIC DNA]</scope>
    <source>
        <strain evidence="2 3">68-887.2</strain>
    </source>
</reference>
<dbReference type="InParanoid" id="A0A1Y2AIK9"/>
<keyword evidence="1" id="KW-0175">Coiled coil</keyword>
<gene>
    <name evidence="2" type="ORF">BCR39DRAFT_386592</name>
</gene>
<proteinExistence type="predicted"/>
<protein>
    <submittedName>
        <fullName evidence="2">Uncharacterized protein</fullName>
    </submittedName>
</protein>
<dbReference type="AlphaFoldDB" id="A0A1Y2AIK9"/>
<organism evidence="2 3">
    <name type="scientific">Naematelia encephala</name>
    <dbReference type="NCBI Taxonomy" id="71784"/>
    <lineage>
        <taxon>Eukaryota</taxon>
        <taxon>Fungi</taxon>
        <taxon>Dikarya</taxon>
        <taxon>Basidiomycota</taxon>
        <taxon>Agaricomycotina</taxon>
        <taxon>Tremellomycetes</taxon>
        <taxon>Tremellales</taxon>
        <taxon>Naemateliaceae</taxon>
        <taxon>Naematelia</taxon>
    </lineage>
</organism>
<dbReference type="Proteomes" id="UP000193986">
    <property type="component" value="Unassembled WGS sequence"/>
</dbReference>
<dbReference type="EMBL" id="MCFC01000095">
    <property type="protein sequence ID" value="ORY22324.1"/>
    <property type="molecule type" value="Genomic_DNA"/>
</dbReference>
<keyword evidence="3" id="KW-1185">Reference proteome</keyword>
<sequence>MEADQQEPSRLESPQSQRIADFSAQANGSSTASSVLNERFVASVHDTTVDQVLSDPQTLRDQLAMDRAQSRSDLNDLEDKLALRDFELQALQDSNSALQDSCTALRQRVVDAERSERASARVVERWERVMLELVPDRLLGGSRKWRPEEVAEVIRSTLR</sequence>
<evidence type="ECO:0000256" key="1">
    <source>
        <dbReference type="SAM" id="Coils"/>
    </source>
</evidence>
<feature type="coiled-coil region" evidence="1">
    <location>
        <begin position="60"/>
        <end position="108"/>
    </location>
</feature>
<name>A0A1Y2AIK9_9TREE</name>
<evidence type="ECO:0000313" key="2">
    <source>
        <dbReference type="EMBL" id="ORY22324.1"/>
    </source>
</evidence>